<evidence type="ECO:0000256" key="10">
    <source>
        <dbReference type="ARBA" id="ARBA00023002"/>
    </source>
</evidence>
<feature type="transmembrane region" description="Helical" evidence="14">
    <location>
        <begin position="94"/>
        <end position="115"/>
    </location>
</feature>
<dbReference type="Proteomes" id="UP000556329">
    <property type="component" value="Unassembled WGS sequence"/>
</dbReference>
<evidence type="ECO:0000256" key="11">
    <source>
        <dbReference type="ARBA" id="ARBA00023004"/>
    </source>
</evidence>
<dbReference type="EMBL" id="JACHEF010000002">
    <property type="protein sequence ID" value="MBB6409728.1"/>
    <property type="molecule type" value="Genomic_DNA"/>
</dbReference>
<dbReference type="EC" id="1.3.99.-" evidence="14"/>
<evidence type="ECO:0000256" key="14">
    <source>
        <dbReference type="HAMAP-Rule" id="MF_02239"/>
    </source>
</evidence>
<evidence type="ECO:0000256" key="4">
    <source>
        <dbReference type="ARBA" id="ARBA00017504"/>
    </source>
</evidence>
<feature type="transmembrane region" description="Helical" evidence="14">
    <location>
        <begin position="52"/>
        <end position="73"/>
    </location>
</feature>
<evidence type="ECO:0000256" key="13">
    <source>
        <dbReference type="ARBA" id="ARBA00048390"/>
    </source>
</evidence>
<dbReference type="InterPro" id="IPR005265">
    <property type="entry name" value="HemJ-like"/>
</dbReference>
<dbReference type="HAMAP" id="MF_02239">
    <property type="entry name" value="HemJ"/>
    <property type="match status" value="1"/>
</dbReference>
<keyword evidence="5 14" id="KW-1003">Cell membrane</keyword>
<keyword evidence="9 14" id="KW-1133">Transmembrane helix</keyword>
<comment type="pathway">
    <text evidence="2 14">Porphyrin-containing compound metabolism; protoporphyrin-IX biosynthesis; protoporphyrin-IX from protoporphyrinogen-IX: step 1/1.</text>
</comment>
<dbReference type="PANTHER" id="PTHR40255">
    <property type="entry name" value="UPF0093 MEMBRANE PROTEIN SLR1790"/>
    <property type="match status" value="1"/>
</dbReference>
<keyword evidence="6 14" id="KW-0349">Heme</keyword>
<comment type="subcellular location">
    <subcellularLocation>
        <location evidence="1 14">Cell membrane</location>
        <topology evidence="1 14">Multi-pass membrane protein</topology>
    </subcellularLocation>
</comment>
<evidence type="ECO:0000256" key="12">
    <source>
        <dbReference type="ARBA" id="ARBA00023136"/>
    </source>
</evidence>
<evidence type="ECO:0000256" key="5">
    <source>
        <dbReference type="ARBA" id="ARBA00022475"/>
    </source>
</evidence>
<comment type="cofactor">
    <cofactor evidence="14">
        <name>heme b</name>
        <dbReference type="ChEBI" id="CHEBI:60344"/>
    </cofactor>
    <text evidence="14">Binds 1 heme b (iron(II)-protoporphyrin IX) group per subunit.</text>
</comment>
<comment type="similarity">
    <text evidence="3 14">Belongs to the HemJ family.</text>
</comment>
<feature type="transmembrane region" description="Helical" evidence="14">
    <location>
        <begin position="163"/>
        <end position="181"/>
    </location>
</feature>
<proteinExistence type="inferred from homology"/>
<evidence type="ECO:0000256" key="7">
    <source>
        <dbReference type="ARBA" id="ARBA00022692"/>
    </source>
</evidence>
<organism evidence="15 16">
    <name type="scientific">Mesorhizobium sangaii</name>
    <dbReference type="NCBI Taxonomy" id="505389"/>
    <lineage>
        <taxon>Bacteria</taxon>
        <taxon>Pseudomonadati</taxon>
        <taxon>Pseudomonadota</taxon>
        <taxon>Alphaproteobacteria</taxon>
        <taxon>Hyphomicrobiales</taxon>
        <taxon>Phyllobacteriaceae</taxon>
        <taxon>Mesorhizobium</taxon>
    </lineage>
</organism>
<dbReference type="UniPathway" id="UPA00251">
    <property type="reaction ID" value="UER00324"/>
</dbReference>
<dbReference type="PANTHER" id="PTHR40255:SF1">
    <property type="entry name" value="PROTOPORPHYRINOGEN IX OXIDASE"/>
    <property type="match status" value="1"/>
</dbReference>
<keyword evidence="12 14" id="KW-0472">Membrane</keyword>
<comment type="catalytic activity">
    <reaction evidence="13 14">
        <text>protoporphyrinogen IX + 3 A = protoporphyrin IX + 3 AH2</text>
        <dbReference type="Rhea" id="RHEA:62000"/>
        <dbReference type="ChEBI" id="CHEBI:13193"/>
        <dbReference type="ChEBI" id="CHEBI:17499"/>
        <dbReference type="ChEBI" id="CHEBI:57306"/>
        <dbReference type="ChEBI" id="CHEBI:57307"/>
    </reaction>
</comment>
<dbReference type="RefSeq" id="WP_246461471.1">
    <property type="nucleotide sequence ID" value="NZ_JACHEF010000002.1"/>
</dbReference>
<gene>
    <name evidence="15" type="ORF">HNQ71_002393</name>
</gene>
<keyword evidence="11 14" id="KW-0408">Iron</keyword>
<comment type="caution">
    <text evidence="15">The sequence shown here is derived from an EMBL/GenBank/DDBJ whole genome shotgun (WGS) entry which is preliminary data.</text>
</comment>
<protein>
    <recommendedName>
        <fullName evidence="4 14">Protoporphyrinogen IX oxidase</fullName>
        <shortName evidence="14">PPO</shortName>
        <ecNumber evidence="14">1.3.99.-</ecNumber>
    </recommendedName>
</protein>
<evidence type="ECO:0000256" key="2">
    <source>
        <dbReference type="ARBA" id="ARBA00005073"/>
    </source>
</evidence>
<dbReference type="AlphaFoldDB" id="A0A841PA99"/>
<evidence type="ECO:0000313" key="16">
    <source>
        <dbReference type="Proteomes" id="UP000556329"/>
    </source>
</evidence>
<reference evidence="15 16" key="1">
    <citation type="submission" date="2020-08" db="EMBL/GenBank/DDBJ databases">
        <title>Genomic Encyclopedia of Type Strains, Phase IV (KMG-IV): sequencing the most valuable type-strain genomes for metagenomic binning, comparative biology and taxonomic classification.</title>
        <authorList>
            <person name="Goeker M."/>
        </authorList>
    </citation>
    <scope>NUCLEOTIDE SEQUENCE [LARGE SCALE GENOMIC DNA]</scope>
    <source>
        <strain evidence="15 16">DSM 100039</strain>
    </source>
</reference>
<evidence type="ECO:0000256" key="9">
    <source>
        <dbReference type="ARBA" id="ARBA00022989"/>
    </source>
</evidence>
<dbReference type="GO" id="GO:0006782">
    <property type="term" value="P:protoporphyrinogen IX biosynthetic process"/>
    <property type="evidence" value="ECO:0007669"/>
    <property type="project" value="UniProtKB-UniRule"/>
</dbReference>
<dbReference type="NCBIfam" id="TIGR00701">
    <property type="entry name" value="protoporphyrinogen oxidase HemJ"/>
    <property type="match status" value="1"/>
</dbReference>
<feature type="binding site" description="axial binding residue" evidence="14">
    <location>
        <position position="53"/>
    </location>
    <ligand>
        <name>heme</name>
        <dbReference type="ChEBI" id="CHEBI:30413"/>
    </ligand>
    <ligandPart>
        <name>Fe</name>
        <dbReference type="ChEBI" id="CHEBI:18248"/>
    </ligandPart>
</feature>
<evidence type="ECO:0000256" key="1">
    <source>
        <dbReference type="ARBA" id="ARBA00004651"/>
    </source>
</evidence>
<accession>A0A841PA99</accession>
<sequence length="184" mass="20493">MTRSNSTGSTNSTNSTGQAMMRMVIGIAVLVVLTALLFFVAPDSFYPWAKAIHILAVISWMAGMLYLPRLLVYHVDAEKGSVQSETFKVMERRLLRGIINPAMIATWVFGLWLAWKGFGFHGGWLHAKIGAVLLLSAVHGYLAGAVRKFAEDRNEKPARHWRMVNEIPTLLMIAIVILVVVKPF</sequence>
<dbReference type="GO" id="GO:0005886">
    <property type="term" value="C:plasma membrane"/>
    <property type="evidence" value="ECO:0007669"/>
    <property type="project" value="UniProtKB-SubCell"/>
</dbReference>
<keyword evidence="10 14" id="KW-0560">Oxidoreductase</keyword>
<dbReference type="GO" id="GO:0070818">
    <property type="term" value="F:protoporphyrinogen oxidase activity"/>
    <property type="evidence" value="ECO:0007669"/>
    <property type="project" value="UniProtKB-UniRule"/>
</dbReference>
<dbReference type="GO" id="GO:0046872">
    <property type="term" value="F:metal ion binding"/>
    <property type="evidence" value="ECO:0007669"/>
    <property type="project" value="UniProtKB-KW"/>
</dbReference>
<keyword evidence="16" id="KW-1185">Reference proteome</keyword>
<evidence type="ECO:0000256" key="6">
    <source>
        <dbReference type="ARBA" id="ARBA00022617"/>
    </source>
</evidence>
<feature type="transmembrane region" description="Helical" evidence="14">
    <location>
        <begin position="21"/>
        <end position="40"/>
    </location>
</feature>
<feature type="binding site" description="axial binding residue" evidence="14">
    <location>
        <position position="128"/>
    </location>
    <ligand>
        <name>heme</name>
        <dbReference type="ChEBI" id="CHEBI:30413"/>
    </ligand>
    <ligandPart>
        <name>Fe</name>
        <dbReference type="ChEBI" id="CHEBI:18248"/>
    </ligandPart>
</feature>
<evidence type="ECO:0000313" key="15">
    <source>
        <dbReference type="EMBL" id="MBB6409728.1"/>
    </source>
</evidence>
<comment type="function">
    <text evidence="14">Catalyzes the oxidation of protoporphyrinogen IX to protoporphyrin IX.</text>
</comment>
<evidence type="ECO:0000256" key="3">
    <source>
        <dbReference type="ARBA" id="ARBA00006501"/>
    </source>
</evidence>
<feature type="transmembrane region" description="Helical" evidence="14">
    <location>
        <begin position="121"/>
        <end position="142"/>
    </location>
</feature>
<keyword evidence="8 14" id="KW-0479">Metal-binding</keyword>
<evidence type="ECO:0000256" key="8">
    <source>
        <dbReference type="ARBA" id="ARBA00022723"/>
    </source>
</evidence>
<keyword evidence="7 14" id="KW-0812">Transmembrane</keyword>
<dbReference type="Pfam" id="PF03653">
    <property type="entry name" value="UPF0093"/>
    <property type="match status" value="1"/>
</dbReference>
<comment type="subunit">
    <text evidence="14">Homodimer.</text>
</comment>
<name>A0A841PA99_9HYPH</name>